<keyword evidence="8" id="KW-1185">Reference proteome</keyword>
<dbReference type="Pfam" id="PF00350">
    <property type="entry name" value="Dynamin_N"/>
    <property type="match status" value="2"/>
</dbReference>
<dbReference type="Proteomes" id="UP001175097">
    <property type="component" value="Unassembled WGS sequence"/>
</dbReference>
<comment type="caution">
    <text evidence="7">The sequence shown here is derived from an EMBL/GenBank/DDBJ whole genome shotgun (WGS) entry which is preliminary data.</text>
</comment>
<dbReference type="InterPro" id="IPR027094">
    <property type="entry name" value="Mitofusin_fam"/>
</dbReference>
<reference evidence="7" key="1">
    <citation type="submission" date="2023-03" db="EMBL/GenBank/DDBJ databases">
        <title>MT1 and MT2 Draft Genomes of Novel Species.</title>
        <authorList>
            <person name="Venkateswaran K."/>
        </authorList>
    </citation>
    <scope>NUCLEOTIDE SEQUENCE</scope>
    <source>
        <strain evidence="7">F6_3S_P_2</strain>
    </source>
</reference>
<dbReference type="PANTHER" id="PTHR10465">
    <property type="entry name" value="TRANSMEMBRANE GTPASE FZO1"/>
    <property type="match status" value="1"/>
</dbReference>
<accession>A0ABT8JUS2</accession>
<keyword evidence="2" id="KW-0547">Nucleotide-binding</keyword>
<dbReference type="RefSeq" id="WP_301244938.1">
    <property type="nucleotide sequence ID" value="NZ_JAROCC010000013.1"/>
</dbReference>
<name>A0ABT8JUS2_9BACL</name>
<evidence type="ECO:0000256" key="1">
    <source>
        <dbReference type="ARBA" id="ARBA00004370"/>
    </source>
</evidence>
<dbReference type="PANTHER" id="PTHR10465:SF0">
    <property type="entry name" value="SARCALUMENIN"/>
    <property type="match status" value="1"/>
</dbReference>
<keyword evidence="4" id="KW-0342">GTP-binding</keyword>
<dbReference type="Gene3D" id="3.40.50.300">
    <property type="entry name" value="P-loop containing nucleotide triphosphate hydrolases"/>
    <property type="match status" value="2"/>
</dbReference>
<comment type="subcellular location">
    <subcellularLocation>
        <location evidence="1">Membrane</location>
    </subcellularLocation>
</comment>
<dbReference type="InterPro" id="IPR027417">
    <property type="entry name" value="P-loop_NTPase"/>
</dbReference>
<dbReference type="InterPro" id="IPR045063">
    <property type="entry name" value="Dynamin_N"/>
</dbReference>
<dbReference type="CDD" id="cd09912">
    <property type="entry name" value="DLP_2"/>
    <property type="match status" value="2"/>
</dbReference>
<gene>
    <name evidence="7" type="ORF">P5G49_14645</name>
</gene>
<evidence type="ECO:0000259" key="6">
    <source>
        <dbReference type="Pfam" id="PF00350"/>
    </source>
</evidence>
<evidence type="ECO:0000313" key="8">
    <source>
        <dbReference type="Proteomes" id="UP001175097"/>
    </source>
</evidence>
<proteinExistence type="predicted"/>
<evidence type="ECO:0000256" key="2">
    <source>
        <dbReference type="ARBA" id="ARBA00022741"/>
    </source>
</evidence>
<feature type="domain" description="Dynamin N-terminal" evidence="6">
    <location>
        <begin position="635"/>
        <end position="861"/>
    </location>
</feature>
<protein>
    <submittedName>
        <fullName evidence="7">Dynamin family protein</fullName>
    </submittedName>
</protein>
<evidence type="ECO:0000256" key="4">
    <source>
        <dbReference type="ARBA" id="ARBA00023134"/>
    </source>
</evidence>
<dbReference type="EMBL" id="JAROCC010000013">
    <property type="protein sequence ID" value="MDN4608697.1"/>
    <property type="molecule type" value="Genomic_DNA"/>
</dbReference>
<keyword evidence="5" id="KW-0472">Membrane</keyword>
<dbReference type="SUPFAM" id="SSF52540">
    <property type="entry name" value="P-loop containing nucleoside triphosphate hydrolases"/>
    <property type="match status" value="2"/>
</dbReference>
<sequence length="1205" mass="137852">MIEAEIREGKNPMSQNDVLHQVAVYGQLFKDNHDEDRVKKAASLARKLIDEEFVIGFAGHFSAGKSSMINALTGDDLLPSSPIPTSANIVKVKKTDSEYAIIHKTDGTMFKYEGHGFPSAIKSFSKDGAEIALVEIGHPASKLPEAITVMDTPGVDSTDDAHRLSTESALHLADLVFYTMDYNHVQSELNFKFTKELLRYNPNVYLIINQIDKHRESELPFEDFKKSVEDSFTLWGVEPKGIFYTSLRDKDLPHNDFEKVKRIVEGSMENWKKHFLKNAELSLLKLNEEHLNYLESDKEEHKQAYAEMVSDEEWSQHGEILTEVKELKKRAALLTGDEFYAVFERERNELLRNASVSPFETRELLKEYLESKSPRFKVGFLFGAKKTAEEKENRRNALTANLSKLIHTQIEVHMKALMKKVLKDAGFMTDERSIEIDEMDLTVPFDEIDAQLNVSDVMTGDTVLNMAEQMKSSIQHIIRKKTDEWKKEMSAIAESIGNEQSESLLSTIHSLEQKLAAISQVEEINEKLSTFNTSVITPSPSLEEKSRQLLHEWEKKSEIKTIDPEQLTVGENEVISESKPEEQIEEVKSERTEASQVIDQALHIAEAVNDIPGFLETASYLRNKADRLSQQEFTVALFGAFSAGKSSFSNALIGDRILPVSPNPTTAAINRIRPLSIGKKDRTADVHLKSVNQMTEDVAFSFEKLGVPITTLEEAFKKSGEVLKRELEDESLHIHKTFIRAFSKGYPVHMEKLGTTINVEESEFTRFVAEEERSCFVDSIDLFIDCALTRQGITLVDTPGADSINARHTDVAFDYIRNADAILFITYYNHAFARADREFLIQLGRVKDAFELDKMFFVVNAIDLASNDEEAEAVKSFVEQELTTFGIRHPRVHGISSLQALEAKLAGQNEPSMHEFENHFEHFLKDDLKGLAVQALEEEVEKTVNRLATLIERTELNRSRKAERMLELDRFEQDIRAHFSNGFAQVIRKASSNELNELVYYILQRVFLRFGDFFKEGYSPSTFANYPAEKALSMSLAETVQMVGFDLTQELKVTNLRMLNFMNKQLKERQRAEIRFLGEKDASISPSPYETEDKEMLSFATPFENPSVYKDVNRLFKNQKSFFERGDRLVLRDQLEERLKQDASVYLGKEKERLELWADQWIEAEAEGLRLHLLTQSIQQIESERSLLQDTEQLEEWRTVYEKIR</sequence>
<keyword evidence="3" id="KW-0378">Hydrolase</keyword>
<evidence type="ECO:0000256" key="5">
    <source>
        <dbReference type="ARBA" id="ARBA00023136"/>
    </source>
</evidence>
<feature type="domain" description="Dynamin N-terminal" evidence="6">
    <location>
        <begin position="55"/>
        <end position="210"/>
    </location>
</feature>
<organism evidence="7 8">
    <name type="scientific">Sporosarcina highlanderae</name>
    <dbReference type="NCBI Taxonomy" id="3035916"/>
    <lineage>
        <taxon>Bacteria</taxon>
        <taxon>Bacillati</taxon>
        <taxon>Bacillota</taxon>
        <taxon>Bacilli</taxon>
        <taxon>Bacillales</taxon>
        <taxon>Caryophanaceae</taxon>
        <taxon>Sporosarcina</taxon>
    </lineage>
</organism>
<evidence type="ECO:0000256" key="3">
    <source>
        <dbReference type="ARBA" id="ARBA00022801"/>
    </source>
</evidence>
<evidence type="ECO:0000313" key="7">
    <source>
        <dbReference type="EMBL" id="MDN4608697.1"/>
    </source>
</evidence>